<dbReference type="EMBL" id="QSHM01000010">
    <property type="protein sequence ID" value="RHC12587.1"/>
    <property type="molecule type" value="Genomic_DNA"/>
</dbReference>
<proteinExistence type="predicted"/>
<sequence length="157" mass="17245">MARNVKSTVKLNMPMVRKLTAAAATSLEMTAEAIHTDVVQSQVIPRDTGKLQGESTHISAGKSETATYENGQTVTNGISKAVNGKVIISTSAPQARRLYYHPEYNFHQTPWTDESGKKHEGNANAKGRWLDDYMKGGKKQDFAPKAFGKFYKKNAGL</sequence>
<evidence type="ECO:0008006" key="3">
    <source>
        <dbReference type="Google" id="ProtNLM"/>
    </source>
</evidence>
<accession>A0A413YU51</accession>
<dbReference type="Proteomes" id="UP000285844">
    <property type="component" value="Unassembled WGS sequence"/>
</dbReference>
<evidence type="ECO:0000313" key="1">
    <source>
        <dbReference type="EMBL" id="RHC12587.1"/>
    </source>
</evidence>
<dbReference type="AlphaFoldDB" id="A0A413YU51"/>
<dbReference type="RefSeq" id="WP_118362815.1">
    <property type="nucleotide sequence ID" value="NZ_QSHM01000010.1"/>
</dbReference>
<reference evidence="1 2" key="1">
    <citation type="submission" date="2018-08" db="EMBL/GenBank/DDBJ databases">
        <title>A genome reference for cultivated species of the human gut microbiota.</title>
        <authorList>
            <person name="Zou Y."/>
            <person name="Xue W."/>
            <person name="Luo G."/>
        </authorList>
    </citation>
    <scope>NUCLEOTIDE SEQUENCE [LARGE SCALE GENOMIC DNA]</scope>
    <source>
        <strain evidence="1 2">AM37-3BH</strain>
    </source>
</reference>
<gene>
    <name evidence="1" type="ORF">DW858_09475</name>
</gene>
<organism evidence="1 2">
    <name type="scientific">Lachnospira eligens</name>
    <dbReference type="NCBI Taxonomy" id="39485"/>
    <lineage>
        <taxon>Bacteria</taxon>
        <taxon>Bacillati</taxon>
        <taxon>Bacillota</taxon>
        <taxon>Clostridia</taxon>
        <taxon>Lachnospirales</taxon>
        <taxon>Lachnospiraceae</taxon>
        <taxon>Lachnospira</taxon>
    </lineage>
</organism>
<evidence type="ECO:0000313" key="2">
    <source>
        <dbReference type="Proteomes" id="UP000285844"/>
    </source>
</evidence>
<protein>
    <recommendedName>
        <fullName evidence="3">Minor capsid protein</fullName>
    </recommendedName>
</protein>
<name>A0A413YU51_9FIRM</name>
<comment type="caution">
    <text evidence="1">The sequence shown here is derived from an EMBL/GenBank/DDBJ whole genome shotgun (WGS) entry which is preliminary data.</text>
</comment>